<feature type="compositionally biased region" description="Low complexity" evidence="9">
    <location>
        <begin position="601"/>
        <end position="613"/>
    </location>
</feature>
<dbReference type="SUPFAM" id="SSF81324">
    <property type="entry name" value="Voltage-gated potassium channels"/>
    <property type="match status" value="2"/>
</dbReference>
<evidence type="ECO:0000259" key="11">
    <source>
        <dbReference type="PROSITE" id="PS50853"/>
    </source>
</evidence>
<dbReference type="Gene3D" id="1.10.287.70">
    <property type="match status" value="1"/>
</dbReference>
<name>A0AAE9JJX5_CAEBR</name>
<evidence type="ECO:0000256" key="8">
    <source>
        <dbReference type="RuleBase" id="RU003857"/>
    </source>
</evidence>
<dbReference type="SUPFAM" id="SSF49265">
    <property type="entry name" value="Fibronectin type III"/>
    <property type="match status" value="1"/>
</dbReference>
<evidence type="ECO:0000313" key="12">
    <source>
        <dbReference type="EMBL" id="UMM31581.1"/>
    </source>
</evidence>
<dbReference type="PRINTS" id="PR01333">
    <property type="entry name" value="2POREKCHANEL"/>
</dbReference>
<feature type="compositionally biased region" description="Polar residues" evidence="9">
    <location>
        <begin position="463"/>
        <end position="476"/>
    </location>
</feature>
<dbReference type="PANTHER" id="PTHR22934:SF23">
    <property type="entry name" value="ZF-C3H1 DOMAIN-CONTAINING PROTEIN"/>
    <property type="match status" value="1"/>
</dbReference>
<protein>
    <recommendedName>
        <fullName evidence="11">Fibronectin type-III domain-containing protein</fullName>
    </recommendedName>
</protein>
<accession>A0AAE9JJX5</accession>
<evidence type="ECO:0000256" key="10">
    <source>
        <dbReference type="SAM" id="Phobius"/>
    </source>
</evidence>
<dbReference type="InterPro" id="IPR040112">
    <property type="entry name" value="WetA"/>
</dbReference>
<keyword evidence="5 8" id="KW-0406">Ion transport</keyword>
<dbReference type="FunFam" id="2.60.40.10:FF:002460">
    <property type="entry name" value="CRE-TWK-32 protein"/>
    <property type="match status" value="1"/>
</dbReference>
<proteinExistence type="inferred from homology"/>
<dbReference type="GO" id="GO:0005267">
    <property type="term" value="F:potassium channel activity"/>
    <property type="evidence" value="ECO:0007669"/>
    <property type="project" value="InterPro"/>
</dbReference>
<evidence type="ECO:0000256" key="4">
    <source>
        <dbReference type="ARBA" id="ARBA00022989"/>
    </source>
</evidence>
<dbReference type="InterPro" id="IPR013783">
    <property type="entry name" value="Ig-like_fold"/>
</dbReference>
<evidence type="ECO:0000256" key="7">
    <source>
        <dbReference type="ARBA" id="ARBA00023303"/>
    </source>
</evidence>
<feature type="region of interest" description="Disordered" evidence="9">
    <location>
        <begin position="231"/>
        <end position="293"/>
    </location>
</feature>
<feature type="compositionally biased region" description="Low complexity" evidence="9">
    <location>
        <begin position="521"/>
        <end position="543"/>
    </location>
</feature>
<keyword evidence="7 8" id="KW-0407">Ion channel</keyword>
<feature type="compositionally biased region" description="Low complexity" evidence="9">
    <location>
        <begin position="491"/>
        <end position="505"/>
    </location>
</feature>
<keyword evidence="4 10" id="KW-1133">Transmembrane helix</keyword>
<sequence>MDNNQQSSVPSSPAPGHKSSGYYPQQDNLRHDERTTPPTAFHFPQAHQPQTAPVMGQPPGYPMQAHVLVDPVTGQHYIVPQYYPPPMYPYPAAPQPHHPAAPMYYPYGPAPSHAPVPAQKVASAPPPTTSAANNASSNSINYMGIPMYSNPAASHEKKDDSEDTMSTTSNISRSSFTLMQNQKIPQQQQQQQFGRENSREYMYMQRSPISNPAPSSPLMRPKLFQQRLDTVADSRGGTQSDFEGKTPTTRKKTVEHPTSSASDHESTKRFSRTSFGTPAPAEESVRVPNPIPPAKSVRMEINFADVPSMPSEPKPAKKSNATAFTVNLGEEKEVTLQEAARTLAENRRKIKLAKSTSHDRTPHTPETLAASKTNKNYLLERLLTGKTGTTENSNEEEETEEPAETPEEHRDFDARSEALTFVIDTSRRNNAGGYGGQAQLQRVVQYSDDDDDSDSDSEFMEQYANSQPPKTSQPLQTIAPPALSPKQAPVSIPLSSPRPSALPAPGFTRQISSASTLNAQPTPTALTSPRTPSTSTSSTPRTSSRFDRSDGGGSDFLQELAKLRMMAGLPAAGPTGSEAEQKAMAMAHQRPTATTFRRSEVSSSARAPTVSSSQKTVGLGERGGSRASFTGKTKETNTTPTPSRRSENRRSLTGNSSPQLSNLARPPFRTGAPRGIMIGQSEQQREQEMTAWLRRKDYNPMKAAAAGKKPSGEMTREQQFQSRRSMTFHNTDEVTSPFGRGTSGMVPIRPAPRNRSQEPRDINNEKYRAVQKDQRLKRTVDMLSQKCKKSIELIRIQNKGCLSVSVEDLLSAAAEEPRPHETLDDQLDRLSDAFDAVQRYLEQYSLDGYHSPTSDDRYFDDDVMESKSTFSGVFRLALPHITLLVVSILYAVFGGWMLTLIKYSQQTAHQSIVFDQTRQSFAKKLAGIGDKEEFEGIVNELVEKAYEFYTMEDGHRWQEAAFNSNPLTNFTSNLFFAATTLTSIGYGIDAPESLVGRVFCLVYLFFGIPLYLITIADMAKFCTELMNRTYTEIIKYKYRVKRRYKRWKSGRIRRESMKVGQVIIAGGEDEVAEFLWTHLEHAQFVEVPFLLVIGILLLYIGLSSWIISWVENWNMTDGFYFVMMSVLTIGFGDLVPRNEIFAVPILFIILAGLVLTTTCVDVVGAYYIDRLHFFGRRLDDDPLSWLKEVQQRRIEAMKKEAMRKLFETVTALHHIRLTAFKQLTQNYDDHLRSKAPDPPRHLVASHATADSVMLRWSAPIYVDEGKRYWYTITYKPRTPQRRNNVVAVDFINKDRYLVTGLKSFTLYEFSVYVTTRYGQSVPIKVQEYTEPCTVPQSVRIDAISDETATLSWRAPKMNNGPESYIIQFVQEPAPQFVYWNKYRVGSSTRFTLTDLHADTRYIICVTAEHNHGLAAMSKSMRFRTKKWWGDEDSTCLRIPGTSHRLSIASAISTLTALR</sequence>
<gene>
    <name evidence="12" type="ORF">L5515_005717</name>
</gene>
<evidence type="ECO:0000256" key="1">
    <source>
        <dbReference type="ARBA" id="ARBA00004141"/>
    </source>
</evidence>
<keyword evidence="13" id="KW-1185">Reference proteome</keyword>
<feature type="transmembrane region" description="Helical" evidence="10">
    <location>
        <begin position="970"/>
        <end position="988"/>
    </location>
</feature>
<feature type="region of interest" description="Disordered" evidence="9">
    <location>
        <begin position="116"/>
        <end position="136"/>
    </location>
</feature>
<feature type="region of interest" description="Disordered" evidence="9">
    <location>
        <begin position="731"/>
        <end position="759"/>
    </location>
</feature>
<organism evidence="12 13">
    <name type="scientific">Caenorhabditis briggsae</name>
    <dbReference type="NCBI Taxonomy" id="6238"/>
    <lineage>
        <taxon>Eukaryota</taxon>
        <taxon>Metazoa</taxon>
        <taxon>Ecdysozoa</taxon>
        <taxon>Nematoda</taxon>
        <taxon>Chromadorea</taxon>
        <taxon>Rhabditida</taxon>
        <taxon>Rhabditina</taxon>
        <taxon>Rhabditomorpha</taxon>
        <taxon>Rhabditoidea</taxon>
        <taxon>Rhabditidae</taxon>
        <taxon>Peloderinae</taxon>
        <taxon>Caenorhabditis</taxon>
    </lineage>
</organism>
<keyword evidence="6 10" id="KW-0472">Membrane</keyword>
<dbReference type="EMBL" id="CP092624">
    <property type="protein sequence ID" value="UMM31581.1"/>
    <property type="molecule type" value="Genomic_DNA"/>
</dbReference>
<dbReference type="Proteomes" id="UP000829354">
    <property type="component" value="Chromosome V"/>
</dbReference>
<comment type="subcellular location">
    <subcellularLocation>
        <location evidence="1">Membrane</location>
        <topology evidence="1">Multi-pass membrane protein</topology>
    </subcellularLocation>
</comment>
<keyword evidence="3 8" id="KW-0812">Transmembrane</keyword>
<dbReference type="FunFam" id="2.60.40.10:FF:002297">
    <property type="entry name" value="CRE-TWK-32 protein"/>
    <property type="match status" value="1"/>
</dbReference>
<feature type="compositionally biased region" description="Acidic residues" evidence="9">
    <location>
        <begin position="393"/>
        <end position="405"/>
    </location>
</feature>
<evidence type="ECO:0000313" key="13">
    <source>
        <dbReference type="Proteomes" id="UP000829354"/>
    </source>
</evidence>
<comment type="similarity">
    <text evidence="8">Belongs to the two pore domain potassium channel (TC 1.A.1.8) family.</text>
</comment>
<feature type="transmembrane region" description="Helical" evidence="10">
    <location>
        <begin position="994"/>
        <end position="1016"/>
    </location>
</feature>
<feature type="compositionally biased region" description="Polar residues" evidence="9">
    <location>
        <begin position="651"/>
        <end position="662"/>
    </location>
</feature>
<evidence type="ECO:0000256" key="2">
    <source>
        <dbReference type="ARBA" id="ARBA00022448"/>
    </source>
</evidence>
<evidence type="ECO:0000256" key="3">
    <source>
        <dbReference type="ARBA" id="ARBA00022692"/>
    </source>
</evidence>
<dbReference type="Pfam" id="PF07885">
    <property type="entry name" value="Ion_trans_2"/>
    <property type="match status" value="2"/>
</dbReference>
<feature type="transmembrane region" description="Helical" evidence="10">
    <location>
        <begin position="1119"/>
        <end position="1136"/>
    </location>
</feature>
<dbReference type="PANTHER" id="PTHR22934">
    <property type="entry name" value="PROTEIN ESC1/WETA-RELATED"/>
    <property type="match status" value="1"/>
</dbReference>
<evidence type="ECO:0000256" key="5">
    <source>
        <dbReference type="ARBA" id="ARBA00023065"/>
    </source>
</evidence>
<feature type="compositionally biased region" description="Polar residues" evidence="9">
    <location>
        <begin position="509"/>
        <end position="520"/>
    </location>
</feature>
<feature type="transmembrane region" description="Helical" evidence="10">
    <location>
        <begin position="877"/>
        <end position="901"/>
    </location>
</feature>
<feature type="region of interest" description="Disordered" evidence="9">
    <location>
        <begin position="1"/>
        <end position="59"/>
    </location>
</feature>
<dbReference type="GO" id="GO:0016020">
    <property type="term" value="C:membrane"/>
    <property type="evidence" value="ECO:0007669"/>
    <property type="project" value="UniProtKB-SubCell"/>
</dbReference>
<dbReference type="CDD" id="cd00063">
    <property type="entry name" value="FN3"/>
    <property type="match status" value="2"/>
</dbReference>
<dbReference type="SMART" id="SM00060">
    <property type="entry name" value="FN3"/>
    <property type="match status" value="2"/>
</dbReference>
<dbReference type="InterPro" id="IPR003961">
    <property type="entry name" value="FN3_dom"/>
</dbReference>
<dbReference type="InterPro" id="IPR013099">
    <property type="entry name" value="K_chnl_dom"/>
</dbReference>
<evidence type="ECO:0000256" key="9">
    <source>
        <dbReference type="SAM" id="MobiDB-lite"/>
    </source>
</evidence>
<dbReference type="InterPro" id="IPR003280">
    <property type="entry name" value="2pore_dom_K_chnl"/>
</dbReference>
<keyword evidence="2 8" id="KW-0813">Transport</keyword>
<feature type="domain" description="Fibronectin type-III" evidence="11">
    <location>
        <begin position="1238"/>
        <end position="1336"/>
    </location>
</feature>
<feature type="region of interest" description="Disordered" evidence="9">
    <location>
        <begin position="347"/>
        <end position="674"/>
    </location>
</feature>
<dbReference type="Pfam" id="PF00041">
    <property type="entry name" value="fn3"/>
    <property type="match status" value="2"/>
</dbReference>
<dbReference type="PROSITE" id="PS50853">
    <property type="entry name" value="FN3"/>
    <property type="match status" value="2"/>
</dbReference>
<evidence type="ECO:0000256" key="6">
    <source>
        <dbReference type="ARBA" id="ARBA00023136"/>
    </source>
</evidence>
<feature type="compositionally biased region" description="Polar residues" evidence="9">
    <location>
        <begin position="1"/>
        <end position="11"/>
    </location>
</feature>
<feature type="compositionally biased region" description="Acidic residues" evidence="9">
    <location>
        <begin position="447"/>
        <end position="459"/>
    </location>
</feature>
<feature type="transmembrane region" description="Helical" evidence="10">
    <location>
        <begin position="1143"/>
        <end position="1168"/>
    </location>
</feature>
<dbReference type="Gene3D" id="2.60.40.10">
    <property type="entry name" value="Immunoglobulins"/>
    <property type="match status" value="2"/>
</dbReference>
<dbReference type="InterPro" id="IPR036116">
    <property type="entry name" value="FN3_sf"/>
</dbReference>
<feature type="transmembrane region" description="Helical" evidence="10">
    <location>
        <begin position="1087"/>
        <end position="1107"/>
    </location>
</feature>
<reference evidence="12 13" key="1">
    <citation type="submission" date="2022-04" db="EMBL/GenBank/DDBJ databases">
        <title>Chromosome-level reference genomes for two strains of Caenorhabditis briggsae: an improved platform for comparative genomics.</title>
        <authorList>
            <person name="Stevens L."/>
            <person name="Andersen E."/>
        </authorList>
    </citation>
    <scope>NUCLEOTIDE SEQUENCE [LARGE SCALE GENOMIC DNA]</scope>
    <source>
        <strain evidence="12">VX34</strain>
        <tissue evidence="12">Whole-organism</tissue>
    </source>
</reference>
<feature type="domain" description="Fibronectin type-III" evidence="11">
    <location>
        <begin position="1337"/>
        <end position="1427"/>
    </location>
</feature>
<feature type="compositionally biased region" description="Basic and acidic residues" evidence="9">
    <location>
        <begin position="406"/>
        <end position="416"/>
    </location>
</feature>